<organism evidence="2 3">
    <name type="scientific">Roseibium aggregatum</name>
    <dbReference type="NCBI Taxonomy" id="187304"/>
    <lineage>
        <taxon>Bacteria</taxon>
        <taxon>Pseudomonadati</taxon>
        <taxon>Pseudomonadota</taxon>
        <taxon>Alphaproteobacteria</taxon>
        <taxon>Hyphomicrobiales</taxon>
        <taxon>Stappiaceae</taxon>
        <taxon>Roseibium</taxon>
    </lineage>
</organism>
<dbReference type="RefSeq" id="WP_207144047.1">
    <property type="nucleotide sequence ID" value="NZ_JAEKJZ010000008.1"/>
</dbReference>
<evidence type="ECO:0000256" key="1">
    <source>
        <dbReference type="HAMAP-Rule" id="MF_00775"/>
    </source>
</evidence>
<evidence type="ECO:0000313" key="2">
    <source>
        <dbReference type="EMBL" id="MBN9673801.1"/>
    </source>
</evidence>
<comment type="caution">
    <text evidence="2">The sequence shown here is derived from an EMBL/GenBank/DDBJ whole genome shotgun (WGS) entry which is preliminary data.</text>
</comment>
<sequence length="151" mass="16130">MTAPALDHVCDLTVELGPVREMGPGRNGLRRIIPIVGGTATGSISGKVLNLGADWQTILADGSADIDTRYAVETDDGAVIEIVNKGVRHGPPEVLEALARGEDVDPALYYFRTTARLETGAPAYAWVNRTLFVGTGRRLASAVRISLFSIR</sequence>
<reference evidence="2" key="1">
    <citation type="submission" date="2020-12" db="EMBL/GenBank/DDBJ databases">
        <title>Oil enriched cultivation method for isolating marine PHA-producing bacteria.</title>
        <authorList>
            <person name="Zheng W."/>
            <person name="Yu S."/>
            <person name="Huang Y."/>
        </authorList>
    </citation>
    <scope>NUCLEOTIDE SEQUENCE</scope>
    <source>
        <strain evidence="2">SY-2-12</strain>
    </source>
</reference>
<dbReference type="HAMAP" id="MF_00775">
    <property type="entry name" value="UPF0311"/>
    <property type="match status" value="1"/>
</dbReference>
<dbReference type="Pfam" id="PF11578">
    <property type="entry name" value="DUF3237"/>
    <property type="match status" value="1"/>
</dbReference>
<dbReference type="AlphaFoldDB" id="A0A939EIG4"/>
<dbReference type="Gene3D" id="2.40.160.20">
    <property type="match status" value="1"/>
</dbReference>
<dbReference type="InterPro" id="IPR020915">
    <property type="entry name" value="UPF0311"/>
</dbReference>
<dbReference type="Proteomes" id="UP000664096">
    <property type="component" value="Unassembled WGS sequence"/>
</dbReference>
<accession>A0A939EIG4</accession>
<dbReference type="PANTHER" id="PTHR37315">
    <property type="entry name" value="UPF0311 PROTEIN BLR7842"/>
    <property type="match status" value="1"/>
</dbReference>
<gene>
    <name evidence="2" type="ORF">JF539_25825</name>
</gene>
<proteinExistence type="inferred from homology"/>
<protein>
    <recommendedName>
        <fullName evidence="1">UPF0311 protein JF539_25825</fullName>
    </recommendedName>
</protein>
<name>A0A939EIG4_9HYPH</name>
<evidence type="ECO:0000313" key="3">
    <source>
        <dbReference type="Proteomes" id="UP000664096"/>
    </source>
</evidence>
<dbReference type="PANTHER" id="PTHR37315:SF1">
    <property type="entry name" value="UPF0311 PROTEIN BLR7842"/>
    <property type="match status" value="1"/>
</dbReference>
<dbReference type="EMBL" id="JAEKJZ010000008">
    <property type="protein sequence ID" value="MBN9673801.1"/>
    <property type="molecule type" value="Genomic_DNA"/>
</dbReference>
<comment type="similarity">
    <text evidence="1">Belongs to the UPF0311 family.</text>
</comment>